<keyword evidence="3 4" id="KW-0326">Glycosidase</keyword>
<evidence type="ECO:0000313" key="8">
    <source>
        <dbReference type="Proteomes" id="UP000321773"/>
    </source>
</evidence>
<dbReference type="EC" id="3.2.1.89" evidence="4"/>
<evidence type="ECO:0000256" key="3">
    <source>
        <dbReference type="ARBA" id="ARBA00023295"/>
    </source>
</evidence>
<dbReference type="GO" id="GO:0031218">
    <property type="term" value="F:arabinogalactan endo-1,4-beta-galactosidase activity"/>
    <property type="evidence" value="ECO:0007669"/>
    <property type="project" value="UniProtKB-EC"/>
</dbReference>
<proteinExistence type="inferred from homology"/>
<comment type="catalytic activity">
    <reaction evidence="4">
        <text>The enzyme specifically hydrolyzes (1-&gt;4)-beta-D-galactosidic linkages in type I arabinogalactans.</text>
        <dbReference type="EC" id="3.2.1.89"/>
    </reaction>
</comment>
<dbReference type="GO" id="GO:0015926">
    <property type="term" value="F:glucosidase activity"/>
    <property type="evidence" value="ECO:0007669"/>
    <property type="project" value="InterPro"/>
</dbReference>
<evidence type="ECO:0000256" key="4">
    <source>
        <dbReference type="RuleBase" id="RU361192"/>
    </source>
</evidence>
<dbReference type="Pfam" id="PF07745">
    <property type="entry name" value="Glyco_hydro_53"/>
    <property type="match status" value="1"/>
</dbReference>
<dbReference type="InterPro" id="IPR017853">
    <property type="entry name" value="GH"/>
</dbReference>
<gene>
    <name evidence="5" type="ORF">HMI01_18210</name>
    <name evidence="6" type="ORF">SAMN05421668_11929</name>
</gene>
<dbReference type="PANTHER" id="PTHR34983:SF2">
    <property type="entry name" value="ENDO-BETA-1,4-GALACTANASE"/>
    <property type="match status" value="1"/>
</dbReference>
<dbReference type="SUPFAM" id="SSF51445">
    <property type="entry name" value="(Trans)glycosidases"/>
    <property type="match status" value="1"/>
</dbReference>
<reference evidence="6 7" key="1">
    <citation type="submission" date="2016-10" db="EMBL/GenBank/DDBJ databases">
        <authorList>
            <person name="de Groot N.N."/>
        </authorList>
    </citation>
    <scope>NUCLEOTIDE SEQUENCE [LARGE SCALE GENOMIC DNA]</scope>
    <source>
        <strain evidence="6 7">DSM 17074</strain>
    </source>
</reference>
<dbReference type="Proteomes" id="UP000199139">
    <property type="component" value="Unassembled WGS sequence"/>
</dbReference>
<dbReference type="RefSeq" id="WP_089854857.1">
    <property type="nucleotide sequence ID" value="NZ_BJWJ01000018.1"/>
</dbReference>
<reference evidence="5 8" key="2">
    <citation type="submission" date="2019-07" db="EMBL/GenBank/DDBJ databases">
        <title>Whole genome shotgun sequence of Halolactibacillus miurensis NBRC 100873.</title>
        <authorList>
            <person name="Hosoyama A."/>
            <person name="Uohara A."/>
            <person name="Ohji S."/>
            <person name="Ichikawa N."/>
        </authorList>
    </citation>
    <scope>NUCLEOTIDE SEQUENCE [LARGE SCALE GENOMIC DNA]</scope>
    <source>
        <strain evidence="5 8">NBRC 100873</strain>
    </source>
</reference>
<dbReference type="Proteomes" id="UP000321773">
    <property type="component" value="Unassembled WGS sequence"/>
</dbReference>
<dbReference type="OrthoDB" id="9768786at2"/>
<organism evidence="6 7">
    <name type="scientific">Halolactibacillus miurensis</name>
    <dbReference type="NCBI Taxonomy" id="306541"/>
    <lineage>
        <taxon>Bacteria</taxon>
        <taxon>Bacillati</taxon>
        <taxon>Bacillota</taxon>
        <taxon>Bacilli</taxon>
        <taxon>Bacillales</taxon>
        <taxon>Bacillaceae</taxon>
        <taxon>Halolactibacillus</taxon>
    </lineage>
</organism>
<dbReference type="EMBL" id="FPAI01000019">
    <property type="protein sequence ID" value="SFS94029.1"/>
    <property type="molecule type" value="Genomic_DNA"/>
</dbReference>
<dbReference type="InterPro" id="IPR011683">
    <property type="entry name" value="Glyco_hydro_53"/>
</dbReference>
<dbReference type="AlphaFoldDB" id="A0A1I6TXP4"/>
<evidence type="ECO:0000313" key="6">
    <source>
        <dbReference type="EMBL" id="SFS94029.1"/>
    </source>
</evidence>
<evidence type="ECO:0000313" key="5">
    <source>
        <dbReference type="EMBL" id="GEM04833.1"/>
    </source>
</evidence>
<dbReference type="PANTHER" id="PTHR34983">
    <property type="entry name" value="ARABINOGALACTAN ENDO-BETA-1,4-GALACTANASE A"/>
    <property type="match status" value="1"/>
</dbReference>
<comment type="similarity">
    <text evidence="1 4">Belongs to the glycosyl hydrolase 53 family.</text>
</comment>
<dbReference type="STRING" id="306541.SAMN05421668_11929"/>
<evidence type="ECO:0000256" key="1">
    <source>
        <dbReference type="ARBA" id="ARBA00010687"/>
    </source>
</evidence>
<dbReference type="EMBL" id="BJWJ01000018">
    <property type="protein sequence ID" value="GEM04833.1"/>
    <property type="molecule type" value="Genomic_DNA"/>
</dbReference>
<dbReference type="Gene3D" id="3.20.20.80">
    <property type="entry name" value="Glycosidases"/>
    <property type="match status" value="1"/>
</dbReference>
<keyword evidence="8" id="KW-1185">Reference proteome</keyword>
<keyword evidence="2 4" id="KW-0378">Hydrolase</keyword>
<sequence length="380" mass="42470">MSLDIRGVDVSMLAAVENGGGNFCKKGQATDIFTILKSSGVNLIRLRLWVDPYNETGQPYGGGTNDLQTTIALAKRLKAERLAFMLDLHYSDFWADPGKQMKPKAWEKLSFDDLQKQVYSYTKHVLRQLEEENVLPEYVQVGNEVTNGMLWPDGKTPIFSPEANQFEDEQTGALQKGQQAFDRLSILLKAGVKAVREYPNMKVLLHLDFGGASYLYERWFKEIIARGVDFDIIGLSYYPFWHGTLADLTKTMTLAGKLFEKDLMIVETSFGFTDQSPNGEVNIFSDTLAKIAGYPASTEGQTAFLTDLIATIDEVKGEGYKGLGFVYWEPSWLPVKGATWATKAGMAYINENAEEGNHWANQGLFDFKGDALPGLDVFKQ</sequence>
<evidence type="ECO:0000256" key="2">
    <source>
        <dbReference type="ARBA" id="ARBA00022801"/>
    </source>
</evidence>
<name>A0A1I6TXP4_9BACI</name>
<evidence type="ECO:0000313" key="7">
    <source>
        <dbReference type="Proteomes" id="UP000199139"/>
    </source>
</evidence>
<accession>A0A1I6TXP4</accession>
<protein>
    <recommendedName>
        <fullName evidence="4">Arabinogalactan endo-beta-1,4-galactanase</fullName>
        <ecNumber evidence="4">3.2.1.89</ecNumber>
    </recommendedName>
</protein>
<dbReference type="GO" id="GO:0045490">
    <property type="term" value="P:pectin catabolic process"/>
    <property type="evidence" value="ECO:0007669"/>
    <property type="project" value="TreeGrafter"/>
</dbReference>